<reference evidence="3" key="1">
    <citation type="submission" date="2022-05" db="EMBL/GenBank/DDBJ databases">
        <authorList>
            <person name="Park J.-S."/>
        </authorList>
    </citation>
    <scope>NUCLEOTIDE SEQUENCE</scope>
    <source>
        <strain evidence="3">2012CJ41-6</strain>
    </source>
</reference>
<sequence>MTFLTRASAALACVLVASAAGAAPKKLQPANPQPSGLKSGLTVAYAWAGDLPAKIDFLAQAKDLLKEGTKSGKPLRGLDYRDTDEGDPVLTFDQTYNVAAAIRGYIRFDEPGTYEVETWSNDGLEAFVGGQKVGIVTGRQTCSPNQRTTVEVPQAGWYDLNMVYFQKWATSCLMMKWGKEGDEDLKWVPNDVFGYK</sequence>
<dbReference type="Pfam" id="PF07691">
    <property type="entry name" value="PA14"/>
    <property type="match status" value="1"/>
</dbReference>
<gene>
    <name evidence="3" type="ORF">M3P21_07185</name>
</gene>
<keyword evidence="4" id="KW-1185">Reference proteome</keyword>
<dbReference type="InterPro" id="IPR011658">
    <property type="entry name" value="PA14_dom"/>
</dbReference>
<accession>A0ABT0Q0B5</accession>
<feature type="domain" description="PA14" evidence="2">
    <location>
        <begin position="94"/>
        <end position="178"/>
    </location>
</feature>
<organism evidence="3 4">
    <name type="scientific">Ruegeria spongiae</name>
    <dbReference type="NCBI Taxonomy" id="2942209"/>
    <lineage>
        <taxon>Bacteria</taxon>
        <taxon>Pseudomonadati</taxon>
        <taxon>Pseudomonadota</taxon>
        <taxon>Alphaproteobacteria</taxon>
        <taxon>Rhodobacterales</taxon>
        <taxon>Roseobacteraceae</taxon>
        <taxon>Ruegeria</taxon>
    </lineage>
</organism>
<feature type="chain" id="PRO_5047332256" evidence="1">
    <location>
        <begin position="23"/>
        <end position="196"/>
    </location>
</feature>
<name>A0ABT0Q0B5_9RHOB</name>
<evidence type="ECO:0000313" key="3">
    <source>
        <dbReference type="EMBL" id="MCL6283313.1"/>
    </source>
</evidence>
<evidence type="ECO:0000259" key="2">
    <source>
        <dbReference type="Pfam" id="PF07691"/>
    </source>
</evidence>
<dbReference type="Proteomes" id="UP001203880">
    <property type="component" value="Unassembled WGS sequence"/>
</dbReference>
<protein>
    <submittedName>
        <fullName evidence="3">PA14 domain-containing protein</fullName>
    </submittedName>
</protein>
<keyword evidence="1" id="KW-0732">Signal</keyword>
<evidence type="ECO:0000256" key="1">
    <source>
        <dbReference type="SAM" id="SignalP"/>
    </source>
</evidence>
<comment type="caution">
    <text evidence="3">The sequence shown here is derived from an EMBL/GenBank/DDBJ whole genome shotgun (WGS) entry which is preliminary data.</text>
</comment>
<dbReference type="EMBL" id="JAMFMB010000007">
    <property type="protein sequence ID" value="MCL6283313.1"/>
    <property type="molecule type" value="Genomic_DNA"/>
</dbReference>
<feature type="signal peptide" evidence="1">
    <location>
        <begin position="1"/>
        <end position="22"/>
    </location>
</feature>
<proteinExistence type="predicted"/>
<dbReference type="RefSeq" id="WP_249708074.1">
    <property type="nucleotide sequence ID" value="NZ_JAMFMB010000007.1"/>
</dbReference>
<evidence type="ECO:0000313" key="4">
    <source>
        <dbReference type="Proteomes" id="UP001203880"/>
    </source>
</evidence>